<dbReference type="OrthoDB" id="3871240at2"/>
<organism evidence="1 2">
    <name type="scientific">Streptomyces agglomeratus</name>
    <dbReference type="NCBI Taxonomy" id="285458"/>
    <lineage>
        <taxon>Bacteria</taxon>
        <taxon>Bacillati</taxon>
        <taxon>Actinomycetota</taxon>
        <taxon>Actinomycetes</taxon>
        <taxon>Kitasatosporales</taxon>
        <taxon>Streptomycetaceae</taxon>
        <taxon>Streptomyces</taxon>
    </lineage>
</organism>
<accession>A0A1E5PJX5</accession>
<proteinExistence type="predicted"/>
<gene>
    <name evidence="1" type="ORF">AS594_32250</name>
</gene>
<sequence>MDLALKGHRGTGGVPQFAAGAEAAYAWAMGRSGRSPVTGTDDAEHIPELSLLTAEVDASVVRLDDPTLEAGTRDFVRGVHDALAWICGYSDQPA</sequence>
<name>A0A1E5PJX5_9ACTN</name>
<reference evidence="1 2" key="1">
    <citation type="submission" date="2016-08" db="EMBL/GenBank/DDBJ databases">
        <title>Complete genome sequence of Streptomyces agglomeratus strain 6-3-2, a novel anti-MRSA actinomycete isolated from Wuli of Tebit, China.</title>
        <authorList>
            <person name="Chen X."/>
        </authorList>
    </citation>
    <scope>NUCLEOTIDE SEQUENCE [LARGE SCALE GENOMIC DNA]</scope>
    <source>
        <strain evidence="1 2">6-3-2</strain>
    </source>
</reference>
<evidence type="ECO:0000313" key="1">
    <source>
        <dbReference type="EMBL" id="OEJ29861.1"/>
    </source>
</evidence>
<keyword evidence="2" id="KW-1185">Reference proteome</keyword>
<dbReference type="Proteomes" id="UP000095759">
    <property type="component" value="Unassembled WGS sequence"/>
</dbReference>
<dbReference type="EMBL" id="MEHJ01000001">
    <property type="protein sequence ID" value="OEJ29861.1"/>
    <property type="molecule type" value="Genomic_DNA"/>
</dbReference>
<evidence type="ECO:0000313" key="2">
    <source>
        <dbReference type="Proteomes" id="UP000095759"/>
    </source>
</evidence>
<protein>
    <submittedName>
        <fullName evidence="1">Uncharacterized protein</fullName>
    </submittedName>
</protein>
<comment type="caution">
    <text evidence="1">The sequence shown here is derived from an EMBL/GenBank/DDBJ whole genome shotgun (WGS) entry which is preliminary data.</text>
</comment>
<dbReference type="AlphaFoldDB" id="A0A1E5PJX5"/>